<keyword evidence="1" id="KW-0472">Membrane</keyword>
<feature type="transmembrane region" description="Helical" evidence="1">
    <location>
        <begin position="72"/>
        <end position="97"/>
    </location>
</feature>
<evidence type="ECO:0000313" key="2">
    <source>
        <dbReference type="EMBL" id="MFD1000608.1"/>
    </source>
</evidence>
<gene>
    <name evidence="2" type="ORF">ACFQ21_14880</name>
</gene>
<evidence type="ECO:0000256" key="1">
    <source>
        <dbReference type="SAM" id="Phobius"/>
    </source>
</evidence>
<protein>
    <recommendedName>
        <fullName evidence="4">Small multi-drug export protein</fullName>
    </recommendedName>
</protein>
<accession>A0ABW3K2V7</accession>
<name>A0ABW3K2V7_9BACT</name>
<feature type="transmembrane region" description="Helical" evidence="1">
    <location>
        <begin position="12"/>
        <end position="39"/>
    </location>
</feature>
<dbReference type="EMBL" id="JBHTKA010000004">
    <property type="protein sequence ID" value="MFD1000608.1"/>
    <property type="molecule type" value="Genomic_DNA"/>
</dbReference>
<evidence type="ECO:0000313" key="3">
    <source>
        <dbReference type="Proteomes" id="UP001597112"/>
    </source>
</evidence>
<keyword evidence="3" id="KW-1185">Reference proteome</keyword>
<comment type="caution">
    <text evidence="2">The sequence shown here is derived from an EMBL/GenBank/DDBJ whole genome shotgun (WGS) entry which is preliminary data.</text>
</comment>
<evidence type="ECO:0008006" key="4">
    <source>
        <dbReference type="Google" id="ProtNLM"/>
    </source>
</evidence>
<dbReference type="Proteomes" id="UP001597112">
    <property type="component" value="Unassembled WGS sequence"/>
</dbReference>
<organism evidence="2 3">
    <name type="scientific">Ohtaekwangia kribbensis</name>
    <dbReference type="NCBI Taxonomy" id="688913"/>
    <lineage>
        <taxon>Bacteria</taxon>
        <taxon>Pseudomonadati</taxon>
        <taxon>Bacteroidota</taxon>
        <taxon>Cytophagia</taxon>
        <taxon>Cytophagales</taxon>
        <taxon>Fulvivirgaceae</taxon>
        <taxon>Ohtaekwangia</taxon>
    </lineage>
</organism>
<keyword evidence="1" id="KW-1133">Transmembrane helix</keyword>
<reference evidence="3" key="1">
    <citation type="journal article" date="2019" name="Int. J. Syst. Evol. Microbiol.">
        <title>The Global Catalogue of Microorganisms (GCM) 10K type strain sequencing project: providing services to taxonomists for standard genome sequencing and annotation.</title>
        <authorList>
            <consortium name="The Broad Institute Genomics Platform"/>
            <consortium name="The Broad Institute Genome Sequencing Center for Infectious Disease"/>
            <person name="Wu L."/>
            <person name="Ma J."/>
        </authorList>
    </citation>
    <scope>NUCLEOTIDE SEQUENCE [LARGE SCALE GENOMIC DNA]</scope>
    <source>
        <strain evidence="3">CCUG 58938</strain>
    </source>
</reference>
<dbReference type="RefSeq" id="WP_377580057.1">
    <property type="nucleotide sequence ID" value="NZ_JBHTKA010000004.1"/>
</dbReference>
<keyword evidence="1" id="KW-0812">Transmembrane</keyword>
<feature type="transmembrane region" description="Helical" evidence="1">
    <location>
        <begin position="104"/>
        <end position="126"/>
    </location>
</feature>
<proteinExistence type="predicted"/>
<sequence length="141" mass="15474">MLKFILGPLGGYAAGLTLATTILITVAGMMTVVFAFAFFGDFLRTKVVDRFFAKRKKFSDRNRKFVGIWKKYGLPGVAALTPVLLTPIGGTLLAISFGAPRNKLILYMFISASIWSVIFSGAIYFFGNEVLPDVIKPDPIQ</sequence>